<protein>
    <submittedName>
        <fullName evidence="1">Uncharacterized protein</fullName>
    </submittedName>
</protein>
<organism evidence="1 2">
    <name type="scientific">Blepharisma stoltei</name>
    <dbReference type="NCBI Taxonomy" id="1481888"/>
    <lineage>
        <taxon>Eukaryota</taxon>
        <taxon>Sar</taxon>
        <taxon>Alveolata</taxon>
        <taxon>Ciliophora</taxon>
        <taxon>Postciliodesmatophora</taxon>
        <taxon>Heterotrichea</taxon>
        <taxon>Heterotrichida</taxon>
        <taxon>Blepharismidae</taxon>
        <taxon>Blepharisma</taxon>
    </lineage>
</organism>
<comment type="caution">
    <text evidence="1">The sequence shown here is derived from an EMBL/GenBank/DDBJ whole genome shotgun (WGS) entry which is preliminary data.</text>
</comment>
<evidence type="ECO:0000313" key="1">
    <source>
        <dbReference type="EMBL" id="CAG9317735.1"/>
    </source>
</evidence>
<name>A0AAU9IUL9_9CILI</name>
<proteinExistence type="predicted"/>
<dbReference type="Proteomes" id="UP001162131">
    <property type="component" value="Unassembled WGS sequence"/>
</dbReference>
<keyword evidence="2" id="KW-1185">Reference proteome</keyword>
<sequence>MSKSNGSIMRHFGTQWFWVTDDETQLKCLNDLSPKAALESIEKRSHQIDTDFKSKSQKTKLGYQKRGIVKSQVSKRTNDMSSFENTQPFEASSLAHNHSSELSCTTRKLDFKKSYKSPWYISPRNWEKLANISTAKVQDEEERIKNLYYNLHMRKKKFNLYAKEKKELATDLDIRHEKAQAQLVTLPAVQKYKTYLENKKLRIPACLRILDQSEGNIKG</sequence>
<dbReference type="AlphaFoldDB" id="A0AAU9IUL9"/>
<dbReference type="EMBL" id="CAJZBQ010000018">
    <property type="protein sequence ID" value="CAG9317735.1"/>
    <property type="molecule type" value="Genomic_DNA"/>
</dbReference>
<evidence type="ECO:0000313" key="2">
    <source>
        <dbReference type="Proteomes" id="UP001162131"/>
    </source>
</evidence>
<gene>
    <name evidence="1" type="ORF">BSTOLATCC_MIC18977</name>
</gene>
<accession>A0AAU9IUL9</accession>
<reference evidence="1" key="1">
    <citation type="submission" date="2021-09" db="EMBL/GenBank/DDBJ databases">
        <authorList>
            <consortium name="AG Swart"/>
            <person name="Singh M."/>
            <person name="Singh A."/>
            <person name="Seah K."/>
            <person name="Emmerich C."/>
        </authorList>
    </citation>
    <scope>NUCLEOTIDE SEQUENCE</scope>
    <source>
        <strain evidence="1">ATCC30299</strain>
    </source>
</reference>